<dbReference type="PANTHER" id="PTHR11214">
    <property type="entry name" value="BETA-1,3-N-ACETYLGLUCOSAMINYLTRANSFERASE"/>
    <property type="match status" value="1"/>
</dbReference>
<comment type="subcellular location">
    <subcellularLocation>
        <location evidence="1">Endoplasmic reticulum</location>
    </subcellularLocation>
    <subcellularLocation>
        <location evidence="2 15">Golgi apparatus membrane</location>
        <topology evidence="2 15">Single-pass type II membrane protein</topology>
    </subcellularLocation>
</comment>
<evidence type="ECO:0000256" key="15">
    <source>
        <dbReference type="RuleBase" id="RU363063"/>
    </source>
</evidence>
<dbReference type="GO" id="GO:0006493">
    <property type="term" value="P:protein O-linked glycosylation"/>
    <property type="evidence" value="ECO:0007669"/>
    <property type="project" value="TreeGrafter"/>
</dbReference>
<dbReference type="Gene3D" id="3.90.550.50">
    <property type="match status" value="1"/>
</dbReference>
<dbReference type="Pfam" id="PF01762">
    <property type="entry name" value="Galactosyl_T"/>
    <property type="match status" value="1"/>
</dbReference>
<evidence type="ECO:0000256" key="10">
    <source>
        <dbReference type="ARBA" id="ARBA00022989"/>
    </source>
</evidence>
<evidence type="ECO:0000256" key="14">
    <source>
        <dbReference type="ARBA" id="ARBA00047667"/>
    </source>
</evidence>
<dbReference type="EC" id="2.4.1.-" evidence="15"/>
<keyword evidence="10 15" id="KW-1133">Transmembrane helix</keyword>
<evidence type="ECO:0000256" key="11">
    <source>
        <dbReference type="ARBA" id="ARBA00023034"/>
    </source>
</evidence>
<dbReference type="GO" id="GO:0008194">
    <property type="term" value="F:UDP-glycosyltransferase activity"/>
    <property type="evidence" value="ECO:0007669"/>
    <property type="project" value="TreeGrafter"/>
</dbReference>
<feature type="transmembrane region" description="Helical" evidence="15">
    <location>
        <begin position="110"/>
        <end position="132"/>
    </location>
</feature>
<evidence type="ECO:0000256" key="12">
    <source>
        <dbReference type="ARBA" id="ARBA00023136"/>
    </source>
</evidence>
<comment type="similarity">
    <text evidence="4 15">Belongs to the glycosyltransferase 31 family.</text>
</comment>
<protein>
    <recommendedName>
        <fullName evidence="15">Hexosyltransferase</fullName>
        <ecNumber evidence="15">2.4.1.-</ecNumber>
    </recommendedName>
</protein>
<reference evidence="16 17" key="1">
    <citation type="submission" date="2019-05" db="EMBL/GenBank/DDBJ databases">
        <title>Another draft genome of Portunus trituberculatus and its Hox gene families provides insights of decapod evolution.</title>
        <authorList>
            <person name="Jeong J.-H."/>
            <person name="Song I."/>
            <person name="Kim S."/>
            <person name="Choi T."/>
            <person name="Kim D."/>
            <person name="Ryu S."/>
            <person name="Kim W."/>
        </authorList>
    </citation>
    <scope>NUCLEOTIDE SEQUENCE [LARGE SCALE GENOMIC DNA]</scope>
    <source>
        <tissue evidence="16">Muscle</tissue>
    </source>
</reference>
<evidence type="ECO:0000256" key="1">
    <source>
        <dbReference type="ARBA" id="ARBA00004240"/>
    </source>
</evidence>
<dbReference type="PANTHER" id="PTHR11214:SF219">
    <property type="entry name" value="UDP-GALNAC:BETA-1,3-N-ACETYLGALACTOSAMINYLTRANSFERASE 2"/>
    <property type="match status" value="1"/>
</dbReference>
<keyword evidence="11 15" id="KW-0333">Golgi apparatus</keyword>
<evidence type="ECO:0000313" key="17">
    <source>
        <dbReference type="Proteomes" id="UP000324222"/>
    </source>
</evidence>
<proteinExistence type="inferred from homology"/>
<evidence type="ECO:0000256" key="5">
    <source>
        <dbReference type="ARBA" id="ARBA00022676"/>
    </source>
</evidence>
<gene>
    <name evidence="16" type="primary">b3galnt2</name>
    <name evidence="16" type="ORF">E2C01_009474</name>
</gene>
<evidence type="ECO:0000256" key="6">
    <source>
        <dbReference type="ARBA" id="ARBA00022679"/>
    </source>
</evidence>
<dbReference type="Proteomes" id="UP000324222">
    <property type="component" value="Unassembled WGS sequence"/>
</dbReference>
<keyword evidence="6 16" id="KW-0808">Transferase</keyword>
<keyword evidence="12 15" id="KW-0472">Membrane</keyword>
<organism evidence="16 17">
    <name type="scientific">Portunus trituberculatus</name>
    <name type="common">Swimming crab</name>
    <name type="synonym">Neptunus trituberculatus</name>
    <dbReference type="NCBI Taxonomy" id="210409"/>
    <lineage>
        <taxon>Eukaryota</taxon>
        <taxon>Metazoa</taxon>
        <taxon>Ecdysozoa</taxon>
        <taxon>Arthropoda</taxon>
        <taxon>Crustacea</taxon>
        <taxon>Multicrustacea</taxon>
        <taxon>Malacostraca</taxon>
        <taxon>Eumalacostraca</taxon>
        <taxon>Eucarida</taxon>
        <taxon>Decapoda</taxon>
        <taxon>Pleocyemata</taxon>
        <taxon>Brachyura</taxon>
        <taxon>Eubrachyura</taxon>
        <taxon>Portunoidea</taxon>
        <taxon>Portunidae</taxon>
        <taxon>Portuninae</taxon>
        <taxon>Portunus</taxon>
    </lineage>
</organism>
<comment type="caution">
    <text evidence="16">The sequence shown here is derived from an EMBL/GenBank/DDBJ whole genome shotgun (WGS) entry which is preliminary data.</text>
</comment>
<comment type="pathway">
    <text evidence="3">Protein modification; protein glycosylation.</text>
</comment>
<dbReference type="InterPro" id="IPR002659">
    <property type="entry name" value="Glyco_trans_31"/>
</dbReference>
<evidence type="ECO:0000256" key="9">
    <source>
        <dbReference type="ARBA" id="ARBA00022968"/>
    </source>
</evidence>
<dbReference type="GO" id="GO:0000139">
    <property type="term" value="C:Golgi membrane"/>
    <property type="evidence" value="ECO:0007669"/>
    <property type="project" value="UniProtKB-SubCell"/>
</dbReference>
<keyword evidence="9 15" id="KW-0735">Signal-anchor</keyword>
<evidence type="ECO:0000256" key="7">
    <source>
        <dbReference type="ARBA" id="ARBA00022692"/>
    </source>
</evidence>
<dbReference type="GO" id="GO:0016758">
    <property type="term" value="F:hexosyltransferase activity"/>
    <property type="evidence" value="ECO:0007669"/>
    <property type="project" value="InterPro"/>
</dbReference>
<evidence type="ECO:0000313" key="16">
    <source>
        <dbReference type="EMBL" id="MPC16644.1"/>
    </source>
</evidence>
<evidence type="ECO:0000256" key="13">
    <source>
        <dbReference type="ARBA" id="ARBA00023180"/>
    </source>
</evidence>
<keyword evidence="17" id="KW-1185">Reference proteome</keyword>
<dbReference type="EMBL" id="VSRR010000523">
    <property type="protein sequence ID" value="MPC16644.1"/>
    <property type="molecule type" value="Genomic_DNA"/>
</dbReference>
<keyword evidence="8" id="KW-0256">Endoplasmic reticulum</keyword>
<dbReference type="OrthoDB" id="1158011at2759"/>
<sequence>MNNDINSYNRTAYKQNSFYLMKVDDDTFVNVNLLSMLTEVQSEEDQAWWSLFHYRRSVPAYGKWADFTYPSLTYPTFPAGSGYVMTKSLVRAVVDAQHHLVPHGGEDVSMGIWVSSVALILVVLCHFCNALIKKLQ</sequence>
<keyword evidence="7 15" id="KW-0812">Transmembrane</keyword>
<dbReference type="AlphaFoldDB" id="A0A5B7D5W5"/>
<evidence type="ECO:0000256" key="8">
    <source>
        <dbReference type="ARBA" id="ARBA00022824"/>
    </source>
</evidence>
<evidence type="ECO:0000256" key="4">
    <source>
        <dbReference type="ARBA" id="ARBA00008661"/>
    </source>
</evidence>
<evidence type="ECO:0000256" key="2">
    <source>
        <dbReference type="ARBA" id="ARBA00004323"/>
    </source>
</evidence>
<comment type="catalytic activity">
    <reaction evidence="14">
        <text>3-O-(N-acetyl-beta-D-glucosaminyl-(1-&gt;4)-alpha-D-mannosyl)-L-threonyl-[protein] + UDP-N-acetyl-alpha-D-galactosamine = 3-O-[beta-D-GalNAc-(1-&gt;3)-beta-D-GlcNAc-(1-&gt;4)-alpha-D-Man]-L-Thr-[protein] + UDP + H(+)</text>
        <dbReference type="Rhea" id="RHEA:37667"/>
        <dbReference type="Rhea" id="RHEA-COMP:13308"/>
        <dbReference type="Rhea" id="RHEA-COMP:13618"/>
        <dbReference type="ChEBI" id="CHEBI:15378"/>
        <dbReference type="ChEBI" id="CHEBI:58223"/>
        <dbReference type="ChEBI" id="CHEBI:67138"/>
        <dbReference type="ChEBI" id="CHEBI:136709"/>
        <dbReference type="ChEBI" id="CHEBI:137540"/>
        <dbReference type="EC" id="2.4.1.313"/>
    </reaction>
</comment>
<name>A0A5B7D5W5_PORTR</name>
<evidence type="ECO:0000256" key="3">
    <source>
        <dbReference type="ARBA" id="ARBA00004922"/>
    </source>
</evidence>
<dbReference type="GO" id="GO:0005783">
    <property type="term" value="C:endoplasmic reticulum"/>
    <property type="evidence" value="ECO:0007669"/>
    <property type="project" value="UniProtKB-SubCell"/>
</dbReference>
<keyword evidence="5 15" id="KW-0328">Glycosyltransferase</keyword>
<accession>A0A5B7D5W5</accession>
<keyword evidence="13" id="KW-0325">Glycoprotein</keyword>